<keyword evidence="1" id="KW-0378">Hydrolase</keyword>
<dbReference type="InterPro" id="IPR029058">
    <property type="entry name" value="AB_hydrolase_fold"/>
</dbReference>
<evidence type="ECO:0000313" key="4">
    <source>
        <dbReference type="EMBL" id="KMP02274.1"/>
    </source>
</evidence>
<accession>A0A0J6Y5G6</accession>
<evidence type="ECO:0000259" key="3">
    <source>
        <dbReference type="Pfam" id="PF12697"/>
    </source>
</evidence>
<evidence type="ECO:0000313" key="5">
    <source>
        <dbReference type="Proteomes" id="UP000054565"/>
    </source>
</evidence>
<protein>
    <recommendedName>
        <fullName evidence="3">AB hydrolase-1 domain-containing protein</fullName>
    </recommendedName>
</protein>
<sequence length="273" mass="30485">MWRHIIKLLPKTTRLFAPDIPGYGYSSPCEFGHDKATVGKAILASLSAYLKTSQTAQPQRVILIGHDRGARICHQLAVDAAQHMSSFTILGTVLMDIVPTVVQWQGMSNVAEAKGYFHWPFLANAELATKMILQIGGDKFIRELMGRWTGSSEKARARAAADDALEMYERPFRWDSVVRASCQDYEAGATVDVRMQEEDQKNGRKMEMPVLVLHSAGIGRRFDMNVWKDWVADGQLLTVVGLEEGVGHFVPEEDPESCMAAMTDWMQKIGVQL</sequence>
<dbReference type="Proteomes" id="UP000054565">
    <property type="component" value="Unassembled WGS sequence"/>
</dbReference>
<evidence type="ECO:0000256" key="1">
    <source>
        <dbReference type="ARBA" id="ARBA00022801"/>
    </source>
</evidence>
<dbReference type="STRING" id="404692.A0A0J6Y5G6"/>
<dbReference type="Gene3D" id="3.40.50.1820">
    <property type="entry name" value="alpha/beta hydrolase"/>
    <property type="match status" value="1"/>
</dbReference>
<dbReference type="PANTHER" id="PTHR43329">
    <property type="entry name" value="EPOXIDE HYDROLASE"/>
    <property type="match status" value="1"/>
</dbReference>
<evidence type="ECO:0000256" key="2">
    <source>
        <dbReference type="ARBA" id="ARBA00038334"/>
    </source>
</evidence>
<name>A0A0J6Y5G6_COCIT</name>
<dbReference type="Pfam" id="PF12697">
    <property type="entry name" value="Abhydrolase_6"/>
    <property type="match status" value="1"/>
</dbReference>
<dbReference type="InterPro" id="IPR000639">
    <property type="entry name" value="Epox_hydrolase-like"/>
</dbReference>
<gene>
    <name evidence="4" type="ORF">CIRG_10097</name>
</gene>
<dbReference type="PRINTS" id="PR00412">
    <property type="entry name" value="EPOXHYDRLASE"/>
</dbReference>
<dbReference type="SUPFAM" id="SSF53474">
    <property type="entry name" value="alpha/beta-Hydrolases"/>
    <property type="match status" value="1"/>
</dbReference>
<dbReference type="AlphaFoldDB" id="A0A0J6Y5G6"/>
<reference evidence="5" key="1">
    <citation type="journal article" date="2010" name="Genome Res.">
        <title>Population genomic sequencing of Coccidioides fungi reveals recent hybridization and transposon control.</title>
        <authorList>
            <person name="Neafsey D.E."/>
            <person name="Barker B.M."/>
            <person name="Sharpton T.J."/>
            <person name="Stajich J.E."/>
            <person name="Park D.J."/>
            <person name="Whiston E."/>
            <person name="Hung C.-Y."/>
            <person name="McMahan C."/>
            <person name="White J."/>
            <person name="Sykes S."/>
            <person name="Heiman D."/>
            <person name="Young S."/>
            <person name="Zeng Q."/>
            <person name="Abouelleil A."/>
            <person name="Aftuck L."/>
            <person name="Bessette D."/>
            <person name="Brown A."/>
            <person name="FitzGerald M."/>
            <person name="Lui A."/>
            <person name="Macdonald J.P."/>
            <person name="Priest M."/>
            <person name="Orbach M.J."/>
            <person name="Galgiani J.N."/>
            <person name="Kirkland T.N."/>
            <person name="Cole G.T."/>
            <person name="Birren B.W."/>
            <person name="Henn M.R."/>
            <person name="Taylor J.W."/>
            <person name="Rounsley S.D."/>
        </authorList>
    </citation>
    <scope>NUCLEOTIDE SEQUENCE [LARGE SCALE GENOMIC DNA]</scope>
    <source>
        <strain evidence="5">RMSCC 2394</strain>
    </source>
</reference>
<dbReference type="EMBL" id="DS028102">
    <property type="protein sequence ID" value="KMP02274.1"/>
    <property type="molecule type" value="Genomic_DNA"/>
</dbReference>
<dbReference type="GO" id="GO:0016787">
    <property type="term" value="F:hydrolase activity"/>
    <property type="evidence" value="ECO:0007669"/>
    <property type="project" value="UniProtKB-KW"/>
</dbReference>
<comment type="similarity">
    <text evidence="2">Belongs to the AB hydrolase superfamily. Epoxide hydrolase family.</text>
</comment>
<dbReference type="InterPro" id="IPR000073">
    <property type="entry name" value="AB_hydrolase_1"/>
</dbReference>
<feature type="domain" description="AB hydrolase-1" evidence="3">
    <location>
        <begin position="2"/>
        <end position="257"/>
    </location>
</feature>
<proteinExistence type="inferred from homology"/>
<organism evidence="4 5">
    <name type="scientific">Coccidioides immitis RMSCC 2394</name>
    <dbReference type="NCBI Taxonomy" id="404692"/>
    <lineage>
        <taxon>Eukaryota</taxon>
        <taxon>Fungi</taxon>
        <taxon>Dikarya</taxon>
        <taxon>Ascomycota</taxon>
        <taxon>Pezizomycotina</taxon>
        <taxon>Eurotiomycetes</taxon>
        <taxon>Eurotiomycetidae</taxon>
        <taxon>Onygenales</taxon>
        <taxon>Onygenaceae</taxon>
        <taxon>Coccidioides</taxon>
    </lineage>
</organism>
<dbReference type="OrthoDB" id="284184at2759"/>